<dbReference type="Proteomes" id="UP000827872">
    <property type="component" value="Linkage Group LG12"/>
</dbReference>
<reference evidence="1" key="1">
    <citation type="submission" date="2021-08" db="EMBL/GenBank/DDBJ databases">
        <title>The first chromosome-level gecko genome reveals the dynamic sex chromosomes of Neotropical dwarf geckos (Sphaerodactylidae: Sphaerodactylus).</title>
        <authorList>
            <person name="Pinto B.J."/>
            <person name="Keating S.E."/>
            <person name="Gamble T."/>
        </authorList>
    </citation>
    <scope>NUCLEOTIDE SEQUENCE</scope>
    <source>
        <strain evidence="1">TG3544</strain>
    </source>
</reference>
<keyword evidence="2" id="KW-1185">Reference proteome</keyword>
<dbReference type="EMBL" id="CM037625">
    <property type="protein sequence ID" value="KAH7998651.1"/>
    <property type="molecule type" value="Genomic_DNA"/>
</dbReference>
<evidence type="ECO:0000313" key="1">
    <source>
        <dbReference type="EMBL" id="KAH7998651.1"/>
    </source>
</evidence>
<gene>
    <name evidence="1" type="ORF">K3G42_018706</name>
</gene>
<proteinExistence type="predicted"/>
<name>A0ACB8F061_9SAUR</name>
<accession>A0ACB8F061</accession>
<comment type="caution">
    <text evidence="1">The sequence shown here is derived from an EMBL/GenBank/DDBJ whole genome shotgun (WGS) entry which is preliminary data.</text>
</comment>
<evidence type="ECO:0000313" key="2">
    <source>
        <dbReference type="Proteomes" id="UP000827872"/>
    </source>
</evidence>
<sequence length="100" mass="11078">MFSCIVLGVELDDLCGPFQLYFSKGKGARSVLKSPTLTLPFCAAPQYPPPWDQERSRSTCFTPSQTTCPLARRSLNLHKAFCIRYPLGPLSSSLQVTLSH</sequence>
<organism evidence="1 2">
    <name type="scientific">Sphaerodactylus townsendi</name>
    <dbReference type="NCBI Taxonomy" id="933632"/>
    <lineage>
        <taxon>Eukaryota</taxon>
        <taxon>Metazoa</taxon>
        <taxon>Chordata</taxon>
        <taxon>Craniata</taxon>
        <taxon>Vertebrata</taxon>
        <taxon>Euteleostomi</taxon>
        <taxon>Lepidosauria</taxon>
        <taxon>Squamata</taxon>
        <taxon>Bifurcata</taxon>
        <taxon>Gekkota</taxon>
        <taxon>Sphaerodactylidae</taxon>
        <taxon>Sphaerodactylus</taxon>
    </lineage>
</organism>
<protein>
    <submittedName>
        <fullName evidence="1">Uncharacterized protein</fullName>
    </submittedName>
</protein>